<dbReference type="EMBL" id="LSSK01001881">
    <property type="protein sequence ID" value="OMH78617.1"/>
    <property type="molecule type" value="Genomic_DNA"/>
</dbReference>
<dbReference type="EMBL" id="LSSK01000978">
    <property type="protein sequence ID" value="OMH81095.1"/>
    <property type="molecule type" value="Genomic_DNA"/>
</dbReference>
<gene>
    <name evidence="2" type="ORF">AX774_g5454</name>
    <name evidence="1" type="ORF">AX774_g7989</name>
</gene>
<reference evidence="2" key="2">
    <citation type="submission" date="2017-01" db="EMBL/GenBank/DDBJ databases">
        <authorList>
            <person name="Mah S.A."/>
            <person name="Swanson W.J."/>
            <person name="Moy G.W."/>
            <person name="Vacquier V.D."/>
        </authorList>
    </citation>
    <scope>NUCLEOTIDE SEQUENCE [LARGE SCALE GENOMIC DNA]</scope>
    <source>
        <strain evidence="2">COL-18-3</strain>
    </source>
</reference>
<accession>A0A1R1PJE1</accession>
<organism evidence="2 3">
    <name type="scientific">Zancudomyces culisetae</name>
    <name type="common">Gut fungus</name>
    <name type="synonym">Smittium culisetae</name>
    <dbReference type="NCBI Taxonomy" id="1213189"/>
    <lineage>
        <taxon>Eukaryota</taxon>
        <taxon>Fungi</taxon>
        <taxon>Fungi incertae sedis</taxon>
        <taxon>Zoopagomycota</taxon>
        <taxon>Kickxellomycotina</taxon>
        <taxon>Harpellomycetes</taxon>
        <taxon>Harpellales</taxon>
        <taxon>Legeriomycetaceae</taxon>
        <taxon>Zancudomyces</taxon>
    </lineage>
</organism>
<reference evidence="3" key="1">
    <citation type="submission" date="2017-01" db="EMBL/GenBank/DDBJ databases">
        <authorList>
            <person name="Wang Y."/>
            <person name="White M."/>
            <person name="Kvist S."/>
            <person name="Moncalvo J.-M."/>
        </authorList>
    </citation>
    <scope>NUCLEOTIDE SEQUENCE [LARGE SCALE GENOMIC DNA]</scope>
    <source>
        <strain evidence="3">COL-18-3</strain>
    </source>
</reference>
<evidence type="ECO:0000313" key="1">
    <source>
        <dbReference type="EMBL" id="OMH78617.1"/>
    </source>
</evidence>
<evidence type="ECO:0000313" key="2">
    <source>
        <dbReference type="EMBL" id="OMH81095.1"/>
    </source>
</evidence>
<dbReference type="AlphaFoldDB" id="A0A1R1PJE1"/>
<protein>
    <submittedName>
        <fullName evidence="2">Uncharacterized protein</fullName>
    </submittedName>
</protein>
<keyword evidence="3" id="KW-1185">Reference proteome</keyword>
<proteinExistence type="predicted"/>
<name>A0A1R1PJE1_ZANCU</name>
<comment type="caution">
    <text evidence="2">The sequence shown here is derived from an EMBL/GenBank/DDBJ whole genome shotgun (WGS) entry which is preliminary data.</text>
</comment>
<evidence type="ECO:0000313" key="3">
    <source>
        <dbReference type="Proteomes" id="UP000188320"/>
    </source>
</evidence>
<sequence length="189" mass="20621">MAISNPDSRENNISHTITVTISINSPHAPTLIKKVVVSGSEGNNPNTATIIIAFRAALGSRFKYGRSHMSEPNVIIVAKNPDSCDFAPELSFNLDLDNDAKAGYALNIPPRKLETPNATNSLLLLTEYWFLIAYSRLTITDSTTPITVMFIAVKSTSFPYMLMWILGIPNPGSLDSTNPNILTPRSAQL</sequence>
<dbReference type="Proteomes" id="UP000188320">
    <property type="component" value="Unassembled WGS sequence"/>
</dbReference>